<feature type="domain" description="GED" evidence="4">
    <location>
        <begin position="641"/>
        <end position="732"/>
    </location>
</feature>
<dbReference type="EMBL" id="ML119109">
    <property type="protein sequence ID" value="RPB16378.1"/>
    <property type="molecule type" value="Genomic_DNA"/>
</dbReference>
<organism evidence="5 6">
    <name type="scientific">Morchella conica CCBAS932</name>
    <dbReference type="NCBI Taxonomy" id="1392247"/>
    <lineage>
        <taxon>Eukaryota</taxon>
        <taxon>Fungi</taxon>
        <taxon>Dikarya</taxon>
        <taxon>Ascomycota</taxon>
        <taxon>Pezizomycotina</taxon>
        <taxon>Pezizomycetes</taxon>
        <taxon>Pezizales</taxon>
        <taxon>Morchellaceae</taxon>
        <taxon>Morchella</taxon>
    </lineage>
</organism>
<dbReference type="OrthoDB" id="415706at2759"/>
<dbReference type="InterPro" id="IPR001401">
    <property type="entry name" value="Dynamin_GTPase"/>
</dbReference>
<dbReference type="Gene3D" id="3.40.50.300">
    <property type="entry name" value="P-loop containing nucleotide triphosphate hydrolases"/>
    <property type="match status" value="1"/>
</dbReference>
<dbReference type="GO" id="GO:0005739">
    <property type="term" value="C:mitochondrion"/>
    <property type="evidence" value="ECO:0007669"/>
    <property type="project" value="TreeGrafter"/>
</dbReference>
<feature type="compositionally biased region" description="Polar residues" evidence="3">
    <location>
        <begin position="912"/>
        <end position="950"/>
    </location>
</feature>
<keyword evidence="6" id="KW-1185">Reference proteome</keyword>
<dbReference type="GO" id="GO:0005525">
    <property type="term" value="F:GTP binding"/>
    <property type="evidence" value="ECO:0007669"/>
    <property type="project" value="InterPro"/>
</dbReference>
<dbReference type="GO" id="GO:0006897">
    <property type="term" value="P:endocytosis"/>
    <property type="evidence" value="ECO:0007669"/>
    <property type="project" value="TreeGrafter"/>
</dbReference>
<evidence type="ECO:0000259" key="4">
    <source>
        <dbReference type="PROSITE" id="PS51388"/>
    </source>
</evidence>
<reference evidence="5 6" key="1">
    <citation type="journal article" date="2018" name="Nat. Ecol. Evol.">
        <title>Pezizomycetes genomes reveal the molecular basis of ectomycorrhizal truffle lifestyle.</title>
        <authorList>
            <person name="Murat C."/>
            <person name="Payen T."/>
            <person name="Noel B."/>
            <person name="Kuo A."/>
            <person name="Morin E."/>
            <person name="Chen J."/>
            <person name="Kohler A."/>
            <person name="Krizsan K."/>
            <person name="Balestrini R."/>
            <person name="Da Silva C."/>
            <person name="Montanini B."/>
            <person name="Hainaut M."/>
            <person name="Levati E."/>
            <person name="Barry K.W."/>
            <person name="Belfiori B."/>
            <person name="Cichocki N."/>
            <person name="Clum A."/>
            <person name="Dockter R.B."/>
            <person name="Fauchery L."/>
            <person name="Guy J."/>
            <person name="Iotti M."/>
            <person name="Le Tacon F."/>
            <person name="Lindquist E.A."/>
            <person name="Lipzen A."/>
            <person name="Malagnac F."/>
            <person name="Mello A."/>
            <person name="Molinier V."/>
            <person name="Miyauchi S."/>
            <person name="Poulain J."/>
            <person name="Riccioni C."/>
            <person name="Rubini A."/>
            <person name="Sitrit Y."/>
            <person name="Splivallo R."/>
            <person name="Traeger S."/>
            <person name="Wang M."/>
            <person name="Zifcakova L."/>
            <person name="Wipf D."/>
            <person name="Zambonelli A."/>
            <person name="Paolocci F."/>
            <person name="Nowrousian M."/>
            <person name="Ottonello S."/>
            <person name="Baldrian P."/>
            <person name="Spatafora J.W."/>
            <person name="Henrissat B."/>
            <person name="Nagy L.G."/>
            <person name="Aury J.M."/>
            <person name="Wincker P."/>
            <person name="Grigoriev I.V."/>
            <person name="Bonfante P."/>
            <person name="Martin F.M."/>
        </authorList>
    </citation>
    <scope>NUCLEOTIDE SEQUENCE [LARGE SCALE GENOMIC DNA]</scope>
    <source>
        <strain evidence="5 6">CCBAS932</strain>
    </source>
</reference>
<keyword evidence="1" id="KW-0547">Nucleotide-binding</keyword>
<sequence length="991" mass="108370">MNTAMQSPSITPGSSVHSSEFSLANVSTVLATPGQISHTRLNTLQNHKTFRLLDEINKLRTYHPNIALRCADTPPHPHLLVYGECQLGKRAVLEAITEISFPENDVKFPIHIVFNRGQEAKLSVEIIPVDSHPEDEKLRIAKFKKYLDSESFRDLPSLIESADEYIVIDPEGVSGDVLRIVLTDPNGPELSIINLPLSKTAYKDNEYIHKITSDPGTTILAVVTAKGDDTTPKSALRFAREMNPDDTRILGVITLNPDVLECGVERSVIKLAKNEDEYLELGWHVLMNGKERNLNFEDRCLQENSFFETHTWEEVPRSILGISSLRSKLSSLMFGHIKAASSDIYEKGVGALEDCETQLRNMGKRRSTIAEQREFLSTVSDDFGHLCRAALCGVYTDDFFRDGASIERKLKRLRAVIQDLNASFAKEMKSRGHLKQILSDQTEHGSGLQHGGQKGLGFPETITRKEAASWVKTFLFDSRSRNLPGTYSLLIVSELLKEQSKPWEALAQSHLDKTWKVCRKFLQVLFQHIISKTEIVDLVFSHLIDEQMRARFVHASDELKRLLAERSLHVHMITSNNEFLERKNAILSKKIEKDCKLAIQASEPFGWANGPVTLEPDKFCATLTSLISEDLGYNIDNGNDYDGILDEMSAFYQVSLNVFIHNVTVQVIERHLLDKLWEILSQSTVARIPESLVADIAAESIDDRYQRNRLEVRKNGLQTSLEACRDALCGSRSTYITVGKPQNYFTSFIGSEDLASLLEDLPTQDVTALENPSGVEPVGTGISATPNDVSKGVKFAGETSQSPIVPGGANLAAAGTKPAINPGGGLFAGASSTALFGNPNQASSIGTKPAINPNKGLFTSASSTASSSNPNQTSSIGTKPAINPNGGLFTSTSSPAPSSNPNQTSSIFTKPAINTNGGLFTSTSSPAPSGNPNQAASIGSSASRNTSTSPIAPGLSKPSKPSTGKFLHQVKLPESSTYVAPLIYIYLVANY</sequence>
<dbReference type="GO" id="GO:0016559">
    <property type="term" value="P:peroxisome fission"/>
    <property type="evidence" value="ECO:0007669"/>
    <property type="project" value="TreeGrafter"/>
</dbReference>
<dbReference type="GO" id="GO:0016020">
    <property type="term" value="C:membrane"/>
    <property type="evidence" value="ECO:0007669"/>
    <property type="project" value="TreeGrafter"/>
</dbReference>
<evidence type="ECO:0000256" key="3">
    <source>
        <dbReference type="SAM" id="MobiDB-lite"/>
    </source>
</evidence>
<dbReference type="STRING" id="1392247.A0A3N4L3N8"/>
<keyword evidence="2" id="KW-0342">GTP-binding</keyword>
<protein>
    <recommendedName>
        <fullName evidence="4">GED domain-containing protein</fullName>
    </recommendedName>
</protein>
<dbReference type="GO" id="GO:0008017">
    <property type="term" value="F:microtubule binding"/>
    <property type="evidence" value="ECO:0007669"/>
    <property type="project" value="TreeGrafter"/>
</dbReference>
<dbReference type="InterPro" id="IPR022812">
    <property type="entry name" value="Dynamin"/>
</dbReference>
<evidence type="ECO:0000313" key="6">
    <source>
        <dbReference type="Proteomes" id="UP000277580"/>
    </source>
</evidence>
<dbReference type="Pfam" id="PF00350">
    <property type="entry name" value="Dynamin_N"/>
    <property type="match status" value="1"/>
</dbReference>
<gene>
    <name evidence="5" type="ORF">P167DRAFT_562348</name>
</gene>
<accession>A0A3N4L3N8</accession>
<dbReference type="SMART" id="SM00053">
    <property type="entry name" value="DYNc"/>
    <property type="match status" value="1"/>
</dbReference>
<name>A0A3N4L3N8_9PEZI</name>
<dbReference type="InterPro" id="IPR020850">
    <property type="entry name" value="GED_dom"/>
</dbReference>
<dbReference type="GO" id="GO:0005874">
    <property type="term" value="C:microtubule"/>
    <property type="evidence" value="ECO:0007669"/>
    <property type="project" value="TreeGrafter"/>
</dbReference>
<dbReference type="Proteomes" id="UP000277580">
    <property type="component" value="Unassembled WGS sequence"/>
</dbReference>
<feature type="compositionally biased region" description="Low complexity" evidence="3">
    <location>
        <begin position="859"/>
        <end position="875"/>
    </location>
</feature>
<dbReference type="PROSITE" id="PS51388">
    <property type="entry name" value="GED"/>
    <property type="match status" value="1"/>
</dbReference>
<dbReference type="GO" id="GO:0048312">
    <property type="term" value="P:intracellular distribution of mitochondria"/>
    <property type="evidence" value="ECO:0007669"/>
    <property type="project" value="TreeGrafter"/>
</dbReference>
<proteinExistence type="predicted"/>
<dbReference type="GO" id="GO:0003924">
    <property type="term" value="F:GTPase activity"/>
    <property type="evidence" value="ECO:0007669"/>
    <property type="project" value="InterPro"/>
</dbReference>
<evidence type="ECO:0000256" key="1">
    <source>
        <dbReference type="ARBA" id="ARBA00022741"/>
    </source>
</evidence>
<dbReference type="InterPro" id="IPR045063">
    <property type="entry name" value="Dynamin_N"/>
</dbReference>
<dbReference type="InterPro" id="IPR027417">
    <property type="entry name" value="P-loop_NTPase"/>
</dbReference>
<dbReference type="InParanoid" id="A0A3N4L3N8"/>
<evidence type="ECO:0000256" key="2">
    <source>
        <dbReference type="ARBA" id="ARBA00023134"/>
    </source>
</evidence>
<dbReference type="AlphaFoldDB" id="A0A3N4L3N8"/>
<dbReference type="PANTHER" id="PTHR11566">
    <property type="entry name" value="DYNAMIN"/>
    <property type="match status" value="1"/>
</dbReference>
<evidence type="ECO:0000313" key="5">
    <source>
        <dbReference type="EMBL" id="RPB16378.1"/>
    </source>
</evidence>
<feature type="compositionally biased region" description="Low complexity" evidence="3">
    <location>
        <begin position="890"/>
        <end position="906"/>
    </location>
</feature>
<dbReference type="Pfam" id="PF01031">
    <property type="entry name" value="Dynamin_M"/>
    <property type="match status" value="1"/>
</dbReference>
<dbReference type="GO" id="GO:0000266">
    <property type="term" value="P:mitochondrial fission"/>
    <property type="evidence" value="ECO:0007669"/>
    <property type="project" value="TreeGrafter"/>
</dbReference>
<dbReference type="InterPro" id="IPR000375">
    <property type="entry name" value="Dynamin_stalk"/>
</dbReference>
<feature type="region of interest" description="Disordered" evidence="3">
    <location>
        <begin position="845"/>
        <end position="964"/>
    </location>
</feature>
<dbReference type="PANTHER" id="PTHR11566:SF21">
    <property type="entry name" value="DYNAMIN RELATED PROTEIN 1, ISOFORM A"/>
    <property type="match status" value="1"/>
</dbReference>
<dbReference type="SUPFAM" id="SSF52540">
    <property type="entry name" value="P-loop containing nucleoside triphosphate hydrolases"/>
    <property type="match status" value="1"/>
</dbReference>